<organism evidence="3 4">
    <name type="scientific">Denitrobaculum tricleocarpae</name>
    <dbReference type="NCBI Taxonomy" id="2591009"/>
    <lineage>
        <taxon>Bacteria</taxon>
        <taxon>Pseudomonadati</taxon>
        <taxon>Pseudomonadota</taxon>
        <taxon>Alphaproteobacteria</taxon>
        <taxon>Rhodospirillales</taxon>
        <taxon>Rhodospirillaceae</taxon>
        <taxon>Denitrobaculum</taxon>
    </lineage>
</organism>
<dbReference type="NCBIfam" id="TIGR04488">
    <property type="entry name" value="SoxY_true_GGCGG"/>
    <property type="match status" value="1"/>
</dbReference>
<dbReference type="Proteomes" id="UP000315252">
    <property type="component" value="Unassembled WGS sequence"/>
</dbReference>
<dbReference type="InterPro" id="IPR038162">
    <property type="entry name" value="SoxY_sf"/>
</dbReference>
<sequence length="149" mass="15493">MKNVTRRNALQITAGLLAIAAVPLPLSAADTAMEEIEQFTGGSEASESGKISLEMPEIAENGNTVPLTVSVDSPMSGDDYVKRVMVLADANPRPGVATFHFSPKSGVAEASTRMRLARTQNVIAVAEMSDGSFHMAKATVKVTIGGCGG</sequence>
<feature type="domain" description="Ig-like SoxY" evidence="2">
    <location>
        <begin position="37"/>
        <end position="147"/>
    </location>
</feature>
<dbReference type="InterPro" id="IPR006311">
    <property type="entry name" value="TAT_signal"/>
</dbReference>
<dbReference type="Pfam" id="PF13501">
    <property type="entry name" value="SoxY"/>
    <property type="match status" value="1"/>
</dbReference>
<feature type="chain" id="PRO_5022023759" evidence="1">
    <location>
        <begin position="29"/>
        <end position="149"/>
    </location>
</feature>
<dbReference type="InterPro" id="IPR016568">
    <property type="entry name" value="Sulphur_oxidation_SoxY"/>
</dbReference>
<keyword evidence="1" id="KW-0732">Signal</keyword>
<accession>A0A545TN83</accession>
<keyword evidence="4" id="KW-1185">Reference proteome</keyword>
<gene>
    <name evidence="3" type="primary">soxY</name>
    <name evidence="3" type="ORF">FKG95_18850</name>
</gene>
<protein>
    <submittedName>
        <fullName evidence="3">Thiosulfate oxidation carrier protein SoxY</fullName>
    </submittedName>
</protein>
<evidence type="ECO:0000256" key="1">
    <source>
        <dbReference type="SAM" id="SignalP"/>
    </source>
</evidence>
<dbReference type="RefSeq" id="WP_142897944.1">
    <property type="nucleotide sequence ID" value="NZ_ML660057.1"/>
</dbReference>
<evidence type="ECO:0000313" key="3">
    <source>
        <dbReference type="EMBL" id="TQV78611.1"/>
    </source>
</evidence>
<dbReference type="OrthoDB" id="9804570at2"/>
<dbReference type="EMBL" id="VHSH01000006">
    <property type="protein sequence ID" value="TQV78611.1"/>
    <property type="molecule type" value="Genomic_DNA"/>
</dbReference>
<evidence type="ECO:0000313" key="4">
    <source>
        <dbReference type="Proteomes" id="UP000315252"/>
    </source>
</evidence>
<dbReference type="AlphaFoldDB" id="A0A545TN83"/>
<dbReference type="InterPro" id="IPR032711">
    <property type="entry name" value="SoxY"/>
</dbReference>
<feature type="signal peptide" evidence="1">
    <location>
        <begin position="1"/>
        <end position="28"/>
    </location>
</feature>
<name>A0A545TN83_9PROT</name>
<dbReference type="Gene3D" id="2.60.40.2470">
    <property type="entry name" value="SoxY domain"/>
    <property type="match status" value="1"/>
</dbReference>
<proteinExistence type="predicted"/>
<dbReference type="PROSITE" id="PS51318">
    <property type="entry name" value="TAT"/>
    <property type="match status" value="1"/>
</dbReference>
<reference evidence="3 4" key="1">
    <citation type="submission" date="2019-06" db="EMBL/GenBank/DDBJ databases">
        <title>Whole genome sequence for Rhodospirillaceae sp. R148.</title>
        <authorList>
            <person name="Wang G."/>
        </authorList>
    </citation>
    <scope>NUCLEOTIDE SEQUENCE [LARGE SCALE GENOMIC DNA]</scope>
    <source>
        <strain evidence="3 4">R148</strain>
    </source>
</reference>
<comment type="caution">
    <text evidence="3">The sequence shown here is derived from an EMBL/GenBank/DDBJ whole genome shotgun (WGS) entry which is preliminary data.</text>
</comment>
<evidence type="ECO:0000259" key="2">
    <source>
        <dbReference type="Pfam" id="PF13501"/>
    </source>
</evidence>
<dbReference type="PIRSF" id="PIRSF010312">
    <property type="entry name" value="Sulphur_oxidation_SoxY"/>
    <property type="match status" value="1"/>
</dbReference>